<comment type="function">
    <text evidence="6">Binds and transfers iron-sulfur (Fe-S) clusters to target apoproteins. Can hydrolyze ATP.</text>
</comment>
<dbReference type="RefSeq" id="WP_303540513.1">
    <property type="nucleotide sequence ID" value="NZ_JAUOTP010000002.1"/>
</dbReference>
<name>A0ABT8Y7C4_9SPHN</name>
<keyword evidence="1 6" id="KW-0479">Metal-binding</keyword>
<evidence type="ECO:0000313" key="8">
    <source>
        <dbReference type="EMBL" id="MDO6413803.1"/>
    </source>
</evidence>
<keyword evidence="4 6" id="KW-0408">Iron</keyword>
<evidence type="ECO:0000256" key="4">
    <source>
        <dbReference type="ARBA" id="ARBA00023004"/>
    </source>
</evidence>
<keyword evidence="9" id="KW-1185">Reference proteome</keyword>
<dbReference type="InterPro" id="IPR033756">
    <property type="entry name" value="YlxH/NBP35"/>
</dbReference>
<dbReference type="PANTHER" id="PTHR42961">
    <property type="entry name" value="IRON-SULFUR PROTEIN NUBPL"/>
    <property type="match status" value="1"/>
</dbReference>
<dbReference type="SUPFAM" id="SSF117916">
    <property type="entry name" value="Fe-S cluster assembly (FSCA) domain-like"/>
    <property type="match status" value="1"/>
</dbReference>
<accession>A0ABT8Y7C4</accession>
<feature type="domain" description="MIP18 family-like" evidence="7">
    <location>
        <begin position="7"/>
        <end position="75"/>
    </location>
</feature>
<evidence type="ECO:0000256" key="5">
    <source>
        <dbReference type="ARBA" id="ARBA00023014"/>
    </source>
</evidence>
<dbReference type="InterPro" id="IPR027417">
    <property type="entry name" value="P-loop_NTPase"/>
</dbReference>
<proteinExistence type="inferred from homology"/>
<organism evidence="8 9">
    <name type="scientific">Sphingomonas natans</name>
    <dbReference type="NCBI Taxonomy" id="3063330"/>
    <lineage>
        <taxon>Bacteria</taxon>
        <taxon>Pseudomonadati</taxon>
        <taxon>Pseudomonadota</taxon>
        <taxon>Alphaproteobacteria</taxon>
        <taxon>Sphingomonadales</taxon>
        <taxon>Sphingomonadaceae</taxon>
        <taxon>Sphingomonas</taxon>
    </lineage>
</organism>
<dbReference type="PANTHER" id="PTHR42961:SF2">
    <property type="entry name" value="IRON-SULFUR PROTEIN NUBPL"/>
    <property type="match status" value="1"/>
</dbReference>
<dbReference type="SUPFAM" id="SSF52540">
    <property type="entry name" value="P-loop containing nucleoside triphosphate hydrolases"/>
    <property type="match status" value="1"/>
</dbReference>
<comment type="caution">
    <text evidence="8">The sequence shown here is derived from an EMBL/GenBank/DDBJ whole genome shotgun (WGS) entry which is preliminary data.</text>
</comment>
<comment type="subunit">
    <text evidence="6">Homodimer.</text>
</comment>
<protein>
    <recommendedName>
        <fullName evidence="6">Iron-sulfur cluster carrier protein</fullName>
    </recommendedName>
</protein>
<evidence type="ECO:0000256" key="6">
    <source>
        <dbReference type="HAMAP-Rule" id="MF_02040"/>
    </source>
</evidence>
<dbReference type="InterPro" id="IPR044304">
    <property type="entry name" value="NUBPL-like"/>
</dbReference>
<reference evidence="8" key="1">
    <citation type="submission" date="2023-07" db="EMBL/GenBank/DDBJ databases">
        <authorList>
            <person name="Kim M."/>
        </authorList>
    </citation>
    <scope>NUCLEOTIDE SEQUENCE</scope>
    <source>
        <strain evidence="8">BIUV-7</strain>
    </source>
</reference>
<dbReference type="InterPro" id="IPR034904">
    <property type="entry name" value="FSCA_dom_sf"/>
</dbReference>
<evidence type="ECO:0000256" key="3">
    <source>
        <dbReference type="ARBA" id="ARBA00022840"/>
    </source>
</evidence>
<keyword evidence="2 6" id="KW-0547">Nucleotide-binding</keyword>
<dbReference type="InterPro" id="IPR002744">
    <property type="entry name" value="MIP18-like"/>
</dbReference>
<gene>
    <name evidence="8" type="ORF">Q4F19_05365</name>
</gene>
<keyword evidence="6" id="KW-0378">Hydrolase</keyword>
<sequence length="334" mass="34773">MPDQNHLLAALDTVPDPLTGQGLAASGRASAVRLEGARADVIVDVAGLAPPDRKTLDAAVRAVLLAVPGVAEARVLLTAEKPSRRIVAIASGKGGVGKSTVAANIAVALARMGRKVGLVDADIYGPSQPRLFDAHDRPDAKDKIMFPVPTRWGVPILSMGQLIEPGKAIAWRGPMAAGALSQLVDAHWGDTELLILDLPPGTGDVQLTMIQKHRPVGAIIVSTPQDLALIDATRAIDLFFKADIPIIGLIENMSGYACPHCGEISDPFGQGGAETEAQALGLPFLGRIPLARAIRTASDAGTPPAFGDDADAQPFHAIARALDAWLNPSPSPVF</sequence>
<dbReference type="Pfam" id="PF10609">
    <property type="entry name" value="ParA"/>
    <property type="match status" value="1"/>
</dbReference>
<dbReference type="CDD" id="cd02037">
    <property type="entry name" value="Mrp_NBP35"/>
    <property type="match status" value="1"/>
</dbReference>
<evidence type="ECO:0000313" key="9">
    <source>
        <dbReference type="Proteomes" id="UP001169764"/>
    </source>
</evidence>
<dbReference type="EMBL" id="JAUOTP010000002">
    <property type="protein sequence ID" value="MDO6413803.1"/>
    <property type="molecule type" value="Genomic_DNA"/>
</dbReference>
<dbReference type="GO" id="GO:0005524">
    <property type="term" value="F:ATP binding"/>
    <property type="evidence" value="ECO:0007669"/>
    <property type="project" value="UniProtKB-KW"/>
</dbReference>
<comment type="similarity">
    <text evidence="6">Belongs to the Mrp/NBP35 ATP-binding proteins family.</text>
</comment>
<dbReference type="HAMAP" id="MF_02040">
    <property type="entry name" value="Mrp_NBP35"/>
    <property type="match status" value="1"/>
</dbReference>
<keyword evidence="3 6" id="KW-0067">ATP-binding</keyword>
<evidence type="ECO:0000259" key="7">
    <source>
        <dbReference type="Pfam" id="PF01883"/>
    </source>
</evidence>
<dbReference type="InterPro" id="IPR019591">
    <property type="entry name" value="Mrp/NBP35_ATP-bd"/>
</dbReference>
<dbReference type="Proteomes" id="UP001169764">
    <property type="component" value="Unassembled WGS sequence"/>
</dbReference>
<dbReference type="Pfam" id="PF01883">
    <property type="entry name" value="FeS_assembly_P"/>
    <property type="match status" value="1"/>
</dbReference>
<evidence type="ECO:0000256" key="2">
    <source>
        <dbReference type="ARBA" id="ARBA00022741"/>
    </source>
</evidence>
<dbReference type="Gene3D" id="3.40.50.300">
    <property type="entry name" value="P-loop containing nucleotide triphosphate hydrolases"/>
    <property type="match status" value="1"/>
</dbReference>
<keyword evidence="5 6" id="KW-0411">Iron-sulfur</keyword>
<feature type="binding site" evidence="6">
    <location>
        <begin position="92"/>
        <end position="99"/>
    </location>
    <ligand>
        <name>ATP</name>
        <dbReference type="ChEBI" id="CHEBI:30616"/>
    </ligand>
</feature>
<evidence type="ECO:0000256" key="1">
    <source>
        <dbReference type="ARBA" id="ARBA00022723"/>
    </source>
</evidence>